<dbReference type="Gene3D" id="1.25.40.10">
    <property type="entry name" value="Tetratricopeptide repeat domain"/>
    <property type="match status" value="2"/>
</dbReference>
<evidence type="ECO:0000313" key="2">
    <source>
        <dbReference type="Proteomes" id="UP001358417"/>
    </source>
</evidence>
<dbReference type="GeneID" id="89977386"/>
<dbReference type="PANTHER" id="PTHR45588">
    <property type="entry name" value="TPR DOMAIN-CONTAINING PROTEIN"/>
    <property type="match status" value="1"/>
</dbReference>
<reference evidence="1 2" key="1">
    <citation type="submission" date="2023-08" db="EMBL/GenBank/DDBJ databases">
        <title>Black Yeasts Isolated from many extreme environments.</title>
        <authorList>
            <person name="Coleine C."/>
            <person name="Stajich J.E."/>
            <person name="Selbmann L."/>
        </authorList>
    </citation>
    <scope>NUCLEOTIDE SEQUENCE [LARGE SCALE GENOMIC DNA]</scope>
    <source>
        <strain evidence="1 2">CCFEE 5792</strain>
    </source>
</reference>
<name>A0AAV9MUR4_9EURO</name>
<dbReference type="Proteomes" id="UP001358417">
    <property type="component" value="Unassembled WGS sequence"/>
</dbReference>
<dbReference type="SMART" id="SM00028">
    <property type="entry name" value="TPR"/>
    <property type="match status" value="2"/>
</dbReference>
<dbReference type="EMBL" id="JAVRRD010000037">
    <property type="protein sequence ID" value="KAK5045363.1"/>
    <property type="molecule type" value="Genomic_DNA"/>
</dbReference>
<comment type="caution">
    <text evidence="1">The sequence shown here is derived from an EMBL/GenBank/DDBJ whole genome shotgun (WGS) entry which is preliminary data.</text>
</comment>
<gene>
    <name evidence="1" type="ORF">LTR84_009226</name>
</gene>
<organism evidence="1 2">
    <name type="scientific">Exophiala bonariae</name>
    <dbReference type="NCBI Taxonomy" id="1690606"/>
    <lineage>
        <taxon>Eukaryota</taxon>
        <taxon>Fungi</taxon>
        <taxon>Dikarya</taxon>
        <taxon>Ascomycota</taxon>
        <taxon>Pezizomycotina</taxon>
        <taxon>Eurotiomycetes</taxon>
        <taxon>Chaetothyriomycetidae</taxon>
        <taxon>Chaetothyriales</taxon>
        <taxon>Herpotrichiellaceae</taxon>
        <taxon>Exophiala</taxon>
    </lineage>
</organism>
<evidence type="ECO:0000313" key="1">
    <source>
        <dbReference type="EMBL" id="KAK5045363.1"/>
    </source>
</evidence>
<protein>
    <recommendedName>
        <fullName evidence="3">TPR domain protein</fullName>
    </recommendedName>
</protein>
<dbReference type="InterPro" id="IPR019734">
    <property type="entry name" value="TPR_rpt"/>
</dbReference>
<dbReference type="RefSeq" id="XP_064700992.1">
    <property type="nucleotide sequence ID" value="XM_064852767.1"/>
</dbReference>
<proteinExistence type="predicted"/>
<dbReference type="InterPro" id="IPR011990">
    <property type="entry name" value="TPR-like_helical_dom_sf"/>
</dbReference>
<accession>A0AAV9MUR4</accession>
<dbReference type="SUPFAM" id="SSF48452">
    <property type="entry name" value="TPR-like"/>
    <property type="match status" value="1"/>
</dbReference>
<keyword evidence="2" id="KW-1185">Reference proteome</keyword>
<dbReference type="AlphaFoldDB" id="A0AAV9MUR4"/>
<dbReference type="PANTHER" id="PTHR45588:SF1">
    <property type="entry name" value="WW DOMAIN-CONTAINING PROTEIN"/>
    <property type="match status" value="1"/>
</dbReference>
<sequence length="560" mass="63473">MVESTVLSSDDDYYDLGRYSRTISTRSQHAQQWFNRGLIWSYGFNHEESVECFKQAIQHDSDCALAYWGLAYALGPNYNKPWGFFDPEELQEMLVLTHDAVQNARVRSSTCSPLEQALIAALEFRYPQSKPLEDCSIWNKSYADAMANVYKDFPDDLEVATLCADALMNLTPWQLWDLTTGLPAKGARTLEVRAILDRALAQDGGLQHPGLLHLYIHFWEMSATPEKALPIANRLRGLIPDAGHLEHMPTHLDILCGDYQRAISSNMNAIRADEKFVLRRGPSNFYTLYRAHDYHFRIYAAMFAGLSAVALETMAWLENSIPEELLRVKSPPMADWLEGILAMRVHVLVRFGRWQDIFALELPQDQQLYAVTTALLHYGKGTAFAVTGKVDEAGQQHFLFRDAVKRVPSSRMLFNNSCLDILAIADRMLEGELEYRRGSYDLAYEKLRESISLVDALPYDEPWGWMQPPRHAYGALLLEQGYVDKAVSVYSADLGIDETLPRPLRHPANVWALHGLHECLLRLGRNSEAESVKSQLDTALAIADVPIMASCFCRTHFPPI</sequence>
<evidence type="ECO:0008006" key="3">
    <source>
        <dbReference type="Google" id="ProtNLM"/>
    </source>
</evidence>